<name>A0ACB9FCA1_CICIN</name>
<proteinExistence type="predicted"/>
<dbReference type="EMBL" id="CM042011">
    <property type="protein sequence ID" value="KAI3768485.1"/>
    <property type="molecule type" value="Genomic_DNA"/>
</dbReference>
<reference evidence="1 2" key="2">
    <citation type="journal article" date="2022" name="Mol. Ecol. Resour.">
        <title>The genomes of chicory, endive, great burdock and yacon provide insights into Asteraceae paleo-polyploidization history and plant inulin production.</title>
        <authorList>
            <person name="Fan W."/>
            <person name="Wang S."/>
            <person name="Wang H."/>
            <person name="Wang A."/>
            <person name="Jiang F."/>
            <person name="Liu H."/>
            <person name="Zhao H."/>
            <person name="Xu D."/>
            <person name="Zhang Y."/>
        </authorList>
    </citation>
    <scope>NUCLEOTIDE SEQUENCE [LARGE SCALE GENOMIC DNA]</scope>
    <source>
        <strain evidence="2">cv. Punajuju</strain>
        <tissue evidence="1">Leaves</tissue>
    </source>
</reference>
<accession>A0ACB9FCA1</accession>
<sequence>MEKQQQAVVGCVLVMLDRTHRVAGRIVTVAVFKVVQERRESSGMCAADYSHVQDSSCCCYTHDSSFLGHASRIKPARAYVIVMC</sequence>
<evidence type="ECO:0000313" key="1">
    <source>
        <dbReference type="EMBL" id="KAI3768485.1"/>
    </source>
</evidence>
<evidence type="ECO:0000313" key="2">
    <source>
        <dbReference type="Proteomes" id="UP001055811"/>
    </source>
</evidence>
<keyword evidence="2" id="KW-1185">Reference proteome</keyword>
<dbReference type="Proteomes" id="UP001055811">
    <property type="component" value="Linkage Group LG03"/>
</dbReference>
<comment type="caution">
    <text evidence="1">The sequence shown here is derived from an EMBL/GenBank/DDBJ whole genome shotgun (WGS) entry which is preliminary data.</text>
</comment>
<gene>
    <name evidence="1" type="ORF">L2E82_19205</name>
</gene>
<organism evidence="1 2">
    <name type="scientific">Cichorium intybus</name>
    <name type="common">Chicory</name>
    <dbReference type="NCBI Taxonomy" id="13427"/>
    <lineage>
        <taxon>Eukaryota</taxon>
        <taxon>Viridiplantae</taxon>
        <taxon>Streptophyta</taxon>
        <taxon>Embryophyta</taxon>
        <taxon>Tracheophyta</taxon>
        <taxon>Spermatophyta</taxon>
        <taxon>Magnoliopsida</taxon>
        <taxon>eudicotyledons</taxon>
        <taxon>Gunneridae</taxon>
        <taxon>Pentapetalae</taxon>
        <taxon>asterids</taxon>
        <taxon>campanulids</taxon>
        <taxon>Asterales</taxon>
        <taxon>Asteraceae</taxon>
        <taxon>Cichorioideae</taxon>
        <taxon>Cichorieae</taxon>
        <taxon>Cichoriinae</taxon>
        <taxon>Cichorium</taxon>
    </lineage>
</organism>
<reference evidence="2" key="1">
    <citation type="journal article" date="2022" name="Mol. Ecol. Resour.">
        <title>The genomes of chicory, endive, great burdock and yacon provide insights into Asteraceae palaeo-polyploidization history and plant inulin production.</title>
        <authorList>
            <person name="Fan W."/>
            <person name="Wang S."/>
            <person name="Wang H."/>
            <person name="Wang A."/>
            <person name="Jiang F."/>
            <person name="Liu H."/>
            <person name="Zhao H."/>
            <person name="Xu D."/>
            <person name="Zhang Y."/>
        </authorList>
    </citation>
    <scope>NUCLEOTIDE SEQUENCE [LARGE SCALE GENOMIC DNA]</scope>
    <source>
        <strain evidence="2">cv. Punajuju</strain>
    </source>
</reference>
<protein>
    <submittedName>
        <fullName evidence="1">Uncharacterized protein</fullName>
    </submittedName>
</protein>